<dbReference type="InterPro" id="IPR007712">
    <property type="entry name" value="RelE/ParE_toxin"/>
</dbReference>
<keyword evidence="1" id="KW-1277">Toxin-antitoxin system</keyword>
<keyword evidence="3" id="KW-1185">Reference proteome</keyword>
<evidence type="ECO:0000313" key="2">
    <source>
        <dbReference type="EMBL" id="SFF90002.1"/>
    </source>
</evidence>
<dbReference type="Gene3D" id="3.30.2310.20">
    <property type="entry name" value="RelE-like"/>
    <property type="match status" value="1"/>
</dbReference>
<evidence type="ECO:0000313" key="3">
    <source>
        <dbReference type="Proteomes" id="UP000199116"/>
    </source>
</evidence>
<dbReference type="AlphaFoldDB" id="A0A1I2MEV8"/>
<name>A0A1I2MEV8_9FLAO</name>
<dbReference type="Pfam" id="PF05016">
    <property type="entry name" value="ParE_toxin"/>
    <property type="match status" value="1"/>
</dbReference>
<reference evidence="3" key="1">
    <citation type="submission" date="2016-10" db="EMBL/GenBank/DDBJ databases">
        <authorList>
            <person name="Varghese N."/>
            <person name="Submissions S."/>
        </authorList>
    </citation>
    <scope>NUCLEOTIDE SEQUENCE [LARGE SCALE GENOMIC DNA]</scope>
    <source>
        <strain evidence="3">DSM 23515</strain>
    </source>
</reference>
<organism evidence="2 3">
    <name type="scientific">Salegentibacter agarivorans</name>
    <dbReference type="NCBI Taxonomy" id="345907"/>
    <lineage>
        <taxon>Bacteria</taxon>
        <taxon>Pseudomonadati</taxon>
        <taxon>Bacteroidota</taxon>
        <taxon>Flavobacteriia</taxon>
        <taxon>Flavobacteriales</taxon>
        <taxon>Flavobacteriaceae</taxon>
        <taxon>Salegentibacter</taxon>
    </lineage>
</organism>
<protein>
    <submittedName>
        <fullName evidence="2">Addiction module toxin, RelE/StbE family</fullName>
    </submittedName>
</protein>
<accession>A0A1I2MEV8</accession>
<proteinExistence type="predicted"/>
<gene>
    <name evidence="2" type="ORF">SAMN04488033_11338</name>
</gene>
<sequence>MAFSVKFLPEVKTDLTEAKKYYFKKGGNPLSEDFKAEINSEIEYIRKFPEHYQVQYQNLRRALVTKFPYAIFYQISENTLIIFAVLHTSQEYKKVHKRND</sequence>
<dbReference type="InterPro" id="IPR035093">
    <property type="entry name" value="RelE/ParE_toxin_dom_sf"/>
</dbReference>
<dbReference type="Proteomes" id="UP000199116">
    <property type="component" value="Unassembled WGS sequence"/>
</dbReference>
<evidence type="ECO:0000256" key="1">
    <source>
        <dbReference type="ARBA" id="ARBA00022649"/>
    </source>
</evidence>
<dbReference type="RefSeq" id="WP_075325386.1">
    <property type="nucleotide sequence ID" value="NZ_FOOH01000013.1"/>
</dbReference>
<dbReference type="EMBL" id="FOOH01000013">
    <property type="protein sequence ID" value="SFF90002.1"/>
    <property type="molecule type" value="Genomic_DNA"/>
</dbReference>